<dbReference type="HOGENOM" id="CLU_2594691_0_0_1"/>
<protein>
    <submittedName>
        <fullName evidence="1">Uncharacterized protein</fullName>
    </submittedName>
</protein>
<organism evidence="1 2">
    <name type="scientific">Vitis vinifera</name>
    <name type="common">Grape</name>
    <dbReference type="NCBI Taxonomy" id="29760"/>
    <lineage>
        <taxon>Eukaryota</taxon>
        <taxon>Viridiplantae</taxon>
        <taxon>Streptophyta</taxon>
        <taxon>Embryophyta</taxon>
        <taxon>Tracheophyta</taxon>
        <taxon>Spermatophyta</taxon>
        <taxon>Magnoliopsida</taxon>
        <taxon>eudicotyledons</taxon>
        <taxon>Gunneridae</taxon>
        <taxon>Pentapetalae</taxon>
        <taxon>rosids</taxon>
        <taxon>Vitales</taxon>
        <taxon>Vitaceae</taxon>
        <taxon>Viteae</taxon>
        <taxon>Vitis</taxon>
    </lineage>
</organism>
<proteinExistence type="predicted"/>
<dbReference type="EMBL" id="FN595512">
    <property type="protein sequence ID" value="CCB49606.1"/>
    <property type="molecule type" value="Genomic_DNA"/>
</dbReference>
<name>F6HBK7_VITVI</name>
<evidence type="ECO:0000313" key="1">
    <source>
        <dbReference type="EMBL" id="CCB49606.1"/>
    </source>
</evidence>
<dbReference type="InParanoid" id="F6HBK7"/>
<accession>F6HBK7</accession>
<gene>
    <name evidence="1" type="ordered locus">VIT_03s0088g00980</name>
</gene>
<dbReference type="PaxDb" id="29760-VIT_03s0088g00980.t01"/>
<dbReference type="AlphaFoldDB" id="F6HBK7"/>
<keyword evidence="2" id="KW-1185">Reference proteome</keyword>
<dbReference type="Proteomes" id="UP000009183">
    <property type="component" value="Chromosome 3"/>
</dbReference>
<sequence length="80" mass="9189">MNQRINSTSLKHTWQSRTLIGGCGVYQDGRGHSHDRGRGGYNKFNSKDGNGDKIILKDKEEIWSLIDQRKSTIFETKHEI</sequence>
<reference evidence="2" key="1">
    <citation type="journal article" date="2007" name="Nature">
        <title>The grapevine genome sequence suggests ancestral hexaploidization in major angiosperm phyla.</title>
        <authorList>
            <consortium name="The French-Italian Public Consortium for Grapevine Genome Characterization."/>
            <person name="Jaillon O."/>
            <person name="Aury J.-M."/>
            <person name="Noel B."/>
            <person name="Policriti A."/>
            <person name="Clepet C."/>
            <person name="Casagrande A."/>
            <person name="Choisne N."/>
            <person name="Aubourg S."/>
            <person name="Vitulo N."/>
            <person name="Jubin C."/>
            <person name="Vezzi A."/>
            <person name="Legeai F."/>
            <person name="Hugueney P."/>
            <person name="Dasilva C."/>
            <person name="Horner D."/>
            <person name="Mica E."/>
            <person name="Jublot D."/>
            <person name="Poulain J."/>
            <person name="Bruyere C."/>
            <person name="Billault A."/>
            <person name="Segurens B."/>
            <person name="Gouyvenoux M."/>
            <person name="Ugarte E."/>
            <person name="Cattonaro F."/>
            <person name="Anthouard V."/>
            <person name="Vico V."/>
            <person name="Del Fabbro C."/>
            <person name="Alaux M."/>
            <person name="Di Gaspero G."/>
            <person name="Dumas V."/>
            <person name="Felice N."/>
            <person name="Paillard S."/>
            <person name="Juman I."/>
            <person name="Moroldo M."/>
            <person name="Scalabrin S."/>
            <person name="Canaguier A."/>
            <person name="Le Clainche I."/>
            <person name="Malacrida G."/>
            <person name="Durand E."/>
            <person name="Pesole G."/>
            <person name="Laucou V."/>
            <person name="Chatelet P."/>
            <person name="Merdinoglu D."/>
            <person name="Delledonne M."/>
            <person name="Pezzotti M."/>
            <person name="Lecharny A."/>
            <person name="Scarpelli C."/>
            <person name="Artiguenave F."/>
            <person name="Pe M.E."/>
            <person name="Valle G."/>
            <person name="Morgante M."/>
            <person name="Caboche M."/>
            <person name="Adam-Blondon A.-F."/>
            <person name="Weissenbach J."/>
            <person name="Quetier F."/>
            <person name="Wincker P."/>
        </authorList>
    </citation>
    <scope>NUCLEOTIDE SEQUENCE [LARGE SCALE GENOMIC DNA]</scope>
    <source>
        <strain evidence="2">cv. Pinot noir / PN40024</strain>
    </source>
</reference>
<evidence type="ECO:0000313" key="2">
    <source>
        <dbReference type="Proteomes" id="UP000009183"/>
    </source>
</evidence>